<name>A0A8B6X0Q2_9BURK</name>
<evidence type="ECO:0000313" key="7">
    <source>
        <dbReference type="RefSeq" id="WP_028309863.1"/>
    </source>
</evidence>
<evidence type="ECO:0000256" key="3">
    <source>
        <dbReference type="ARBA" id="ARBA00022692"/>
    </source>
</evidence>
<dbReference type="GO" id="GO:0017089">
    <property type="term" value="F:glycolipid transfer activity"/>
    <property type="evidence" value="ECO:0007669"/>
    <property type="project" value="TreeGrafter"/>
</dbReference>
<dbReference type="PANTHER" id="PTHR37481">
    <property type="entry name" value="LIPOPOLYSACCHARIDE EXPORT SYSTEM PROTEIN LPTC"/>
    <property type="match status" value="1"/>
</dbReference>
<accession>A0A8B6X0Q2</accession>
<organism evidence="6 7">
    <name type="scientific">Derxia gummosa DSM 723</name>
    <dbReference type="NCBI Taxonomy" id="1121388"/>
    <lineage>
        <taxon>Bacteria</taxon>
        <taxon>Pseudomonadati</taxon>
        <taxon>Pseudomonadota</taxon>
        <taxon>Betaproteobacteria</taxon>
        <taxon>Burkholderiales</taxon>
        <taxon>Alcaligenaceae</taxon>
        <taxon>Derxia</taxon>
    </lineage>
</organism>
<keyword evidence="4" id="KW-1133">Transmembrane helix</keyword>
<dbReference type="OrthoDB" id="5298112at2"/>
<dbReference type="Proteomes" id="UP000675920">
    <property type="component" value="Unplaced"/>
</dbReference>
<gene>
    <name evidence="7" type="primary">lptC</name>
</gene>
<dbReference type="InterPro" id="IPR010664">
    <property type="entry name" value="LipoPS_assembly_LptC-rel"/>
</dbReference>
<dbReference type="AlphaFoldDB" id="A0A8B6X0Q2"/>
<sequence length="197" mass="21414">MTTFLLRLLPVFVAAILAAGTWWLAENLRRTETPPVVNSPSRPDYVIGGLRAARLSPEGRVETLLLAERAEHLPDSDTLRLSLPRVQQAGEATVRIEAEQGLSIRQGEEIRLERAVRVTRDAAAGRAAMRLDTEQLTVRPDDDTASSDSAVTIRQGDSTLSGVGMDADNSFRTLKVHSDMRAVFGPKRGAASSSPRT</sequence>
<evidence type="ECO:0000313" key="6">
    <source>
        <dbReference type="Proteomes" id="UP000675920"/>
    </source>
</evidence>
<dbReference type="NCBIfam" id="TIGR04409">
    <property type="entry name" value="LptC_YrbK"/>
    <property type="match status" value="1"/>
</dbReference>
<evidence type="ECO:0000256" key="1">
    <source>
        <dbReference type="ARBA" id="ARBA00022475"/>
    </source>
</evidence>
<dbReference type="Pfam" id="PF06835">
    <property type="entry name" value="LptC"/>
    <property type="match status" value="1"/>
</dbReference>
<keyword evidence="6" id="KW-1185">Reference proteome</keyword>
<dbReference type="GO" id="GO:0015221">
    <property type="term" value="F:lipopolysaccharide transmembrane transporter activity"/>
    <property type="evidence" value="ECO:0007669"/>
    <property type="project" value="InterPro"/>
</dbReference>
<keyword evidence="2" id="KW-0997">Cell inner membrane</keyword>
<keyword evidence="3" id="KW-0812">Transmembrane</keyword>
<dbReference type="RefSeq" id="WP_028309863.1">
    <property type="nucleotide sequence ID" value="NZ_AXWS01000001.1"/>
</dbReference>
<dbReference type="GO" id="GO:0030288">
    <property type="term" value="C:outer membrane-bounded periplasmic space"/>
    <property type="evidence" value="ECO:0007669"/>
    <property type="project" value="TreeGrafter"/>
</dbReference>
<proteinExistence type="predicted"/>
<evidence type="ECO:0000256" key="5">
    <source>
        <dbReference type="ARBA" id="ARBA00023136"/>
    </source>
</evidence>
<dbReference type="Gene3D" id="2.60.450.10">
    <property type="entry name" value="Lipopolysaccharide (LPS) transport protein A like domain"/>
    <property type="match status" value="1"/>
</dbReference>
<keyword evidence="1" id="KW-1003">Cell membrane</keyword>
<evidence type="ECO:0000256" key="2">
    <source>
        <dbReference type="ARBA" id="ARBA00022519"/>
    </source>
</evidence>
<dbReference type="InterPro" id="IPR026265">
    <property type="entry name" value="LptC"/>
</dbReference>
<evidence type="ECO:0000256" key="4">
    <source>
        <dbReference type="ARBA" id="ARBA00022989"/>
    </source>
</evidence>
<dbReference type="PANTHER" id="PTHR37481:SF1">
    <property type="entry name" value="LIPOPOLYSACCHARIDE EXPORT SYSTEM PROTEIN LPTC"/>
    <property type="match status" value="1"/>
</dbReference>
<dbReference type="GO" id="GO:0005886">
    <property type="term" value="C:plasma membrane"/>
    <property type="evidence" value="ECO:0007669"/>
    <property type="project" value="InterPro"/>
</dbReference>
<dbReference type="InterPro" id="IPR052363">
    <property type="entry name" value="LPS_export_LptC"/>
</dbReference>
<protein>
    <submittedName>
        <fullName evidence="7">LPS export ABC transporter periplasmic protein LptC</fullName>
    </submittedName>
</protein>
<reference evidence="7" key="1">
    <citation type="submission" date="2025-08" db="UniProtKB">
        <authorList>
            <consortium name="RefSeq"/>
        </authorList>
    </citation>
    <scope>IDENTIFICATION</scope>
</reference>
<keyword evidence="5" id="KW-0472">Membrane</keyword>